<organism evidence="1 2">
    <name type="scientific">Pedobacter westerhofensis</name>
    <dbReference type="NCBI Taxonomy" id="425512"/>
    <lineage>
        <taxon>Bacteria</taxon>
        <taxon>Pseudomonadati</taxon>
        <taxon>Bacteroidota</taxon>
        <taxon>Sphingobacteriia</taxon>
        <taxon>Sphingobacteriales</taxon>
        <taxon>Sphingobacteriaceae</taxon>
        <taxon>Pedobacter</taxon>
    </lineage>
</organism>
<dbReference type="OrthoDB" id="359260at2"/>
<gene>
    <name evidence="1" type="ORF">SAMN06265348_110266</name>
</gene>
<name>A0A521F7U6_9SPHI</name>
<evidence type="ECO:0000313" key="2">
    <source>
        <dbReference type="Proteomes" id="UP000320300"/>
    </source>
</evidence>
<dbReference type="EMBL" id="FXTN01000010">
    <property type="protein sequence ID" value="SMO92268.1"/>
    <property type="molecule type" value="Genomic_DNA"/>
</dbReference>
<keyword evidence="2" id="KW-1185">Reference proteome</keyword>
<dbReference type="RefSeq" id="WP_142529966.1">
    <property type="nucleotide sequence ID" value="NZ_CBCSJO010000010.1"/>
</dbReference>
<dbReference type="Proteomes" id="UP000320300">
    <property type="component" value="Unassembled WGS sequence"/>
</dbReference>
<sequence>MTPDLNTLRQNFALMNDAALLKLADQLGDLTPQGLQALKEEASNRSLKVAKFINNTFRDQADLDTLIDQKCVLLMNQPCPVCRGTEYLVNAIWLNEMAGGAHGKTFHLACGKCLMEETRMAENQTPILSWLLPLAFFSTRERIKENNRELAEVRTGKPTKSLINRVTQSLEFEFYNAMYEVDIDISLESVR</sequence>
<accession>A0A521F7U6</accession>
<reference evidence="1 2" key="1">
    <citation type="submission" date="2017-05" db="EMBL/GenBank/DDBJ databases">
        <authorList>
            <person name="Varghese N."/>
            <person name="Submissions S."/>
        </authorList>
    </citation>
    <scope>NUCLEOTIDE SEQUENCE [LARGE SCALE GENOMIC DNA]</scope>
    <source>
        <strain evidence="1 2">DSM 19036</strain>
    </source>
</reference>
<protein>
    <submittedName>
        <fullName evidence="1">Uncharacterized protein</fullName>
    </submittedName>
</protein>
<proteinExistence type="predicted"/>
<dbReference type="AlphaFoldDB" id="A0A521F7U6"/>
<evidence type="ECO:0000313" key="1">
    <source>
        <dbReference type="EMBL" id="SMO92268.1"/>
    </source>
</evidence>